<evidence type="ECO:0000313" key="2">
    <source>
        <dbReference type="Proteomes" id="UP000224006"/>
    </source>
</evidence>
<evidence type="ECO:0000313" key="1">
    <source>
        <dbReference type="EMBL" id="PFH35189.1"/>
    </source>
</evidence>
<sequence>MAFHGFRQGSSTAVLASRVPIRPAHFAQSLLASRLLSSNQPVTKFFVAPLLPCRLFTSAALQRAVREIPWKSRQDILRERTCPVYAAECRGTPRREYSKNMIDGVRVKPTFNPFVKLNKAKRYVLDNWPSRNWDEWSPYRCYVRGSRRRYNIPQDLMPYKDELGEWHPPRLSARYQADVKKQYLMNGLPWVWQKDFYDGKMHFGDREPLGPKRWYRKAFREERVKEAMRKMDDLVLDYRQENRDRRRYNWFEKVVHDFAGEEIATQFIRKRKEPKL</sequence>
<dbReference type="GeneID" id="40311004"/>
<accession>A0A2A9MBD0</accession>
<dbReference type="OrthoDB" id="6288734at2759"/>
<gene>
    <name evidence="1" type="ORF">BESB_060760</name>
</gene>
<dbReference type="VEuPathDB" id="ToxoDB:BESB_060760"/>
<proteinExistence type="predicted"/>
<dbReference type="Proteomes" id="UP000224006">
    <property type="component" value="Chromosome V"/>
</dbReference>
<dbReference type="KEGG" id="bbes:BESB_060760"/>
<dbReference type="EMBL" id="NWUJ01000005">
    <property type="protein sequence ID" value="PFH35189.1"/>
    <property type="molecule type" value="Genomic_DNA"/>
</dbReference>
<protein>
    <submittedName>
        <fullName evidence="1">BIR protein</fullName>
    </submittedName>
</protein>
<reference evidence="1 2" key="1">
    <citation type="submission" date="2017-09" db="EMBL/GenBank/DDBJ databases">
        <title>Genome sequencing of Besnoitia besnoiti strain Bb-Ger1.</title>
        <authorList>
            <person name="Schares G."/>
            <person name="Venepally P."/>
            <person name="Lorenzi H.A."/>
        </authorList>
    </citation>
    <scope>NUCLEOTIDE SEQUENCE [LARGE SCALE GENOMIC DNA]</scope>
    <source>
        <strain evidence="1 2">Bb-Ger1</strain>
    </source>
</reference>
<organism evidence="1 2">
    <name type="scientific">Besnoitia besnoiti</name>
    <name type="common">Apicomplexan protozoan</name>
    <dbReference type="NCBI Taxonomy" id="94643"/>
    <lineage>
        <taxon>Eukaryota</taxon>
        <taxon>Sar</taxon>
        <taxon>Alveolata</taxon>
        <taxon>Apicomplexa</taxon>
        <taxon>Conoidasida</taxon>
        <taxon>Coccidia</taxon>
        <taxon>Eucoccidiorida</taxon>
        <taxon>Eimeriorina</taxon>
        <taxon>Sarcocystidae</taxon>
        <taxon>Besnoitia</taxon>
    </lineage>
</organism>
<name>A0A2A9MBD0_BESBE</name>
<comment type="caution">
    <text evidence="1">The sequence shown here is derived from an EMBL/GenBank/DDBJ whole genome shotgun (WGS) entry which is preliminary data.</text>
</comment>
<dbReference type="AlphaFoldDB" id="A0A2A9MBD0"/>
<keyword evidence="2" id="KW-1185">Reference proteome</keyword>
<dbReference type="RefSeq" id="XP_029219198.1">
    <property type="nucleotide sequence ID" value="XM_029364490.1"/>
</dbReference>